<dbReference type="Gene3D" id="1.10.260.40">
    <property type="entry name" value="lambda repressor-like DNA-binding domains"/>
    <property type="match status" value="1"/>
</dbReference>
<organism evidence="2 3">
    <name type="scientific">Christensenella minuta</name>
    <dbReference type="NCBI Taxonomy" id="626937"/>
    <lineage>
        <taxon>Bacteria</taxon>
        <taxon>Bacillati</taxon>
        <taxon>Bacillota</taxon>
        <taxon>Clostridia</taxon>
        <taxon>Christensenellales</taxon>
        <taxon>Christensenellaceae</taxon>
        <taxon>Christensenella</taxon>
    </lineage>
</organism>
<sequence length="136" mass="16063">MNEDSLEYIKKFVAQRVNELLTENEITNRKALSHLVGYNEHFISDLLCKKRSPYVVSIYDICEFFGITLEDFFRVDYSKDKTVASVMKLLVDQYKPEELSLLYDILSHVDKDSIITLLSSYRLYFESKKEDENKKI</sequence>
<dbReference type="RefSeq" id="WP_156515139.1">
    <property type="nucleotide sequence ID" value="NZ_CABMOF010000029.1"/>
</dbReference>
<feature type="domain" description="HTH cro/C1-type" evidence="1">
    <location>
        <begin position="17"/>
        <end position="74"/>
    </location>
</feature>
<reference evidence="2 3" key="1">
    <citation type="submission" date="2016-02" db="EMBL/GenBank/DDBJ databases">
        <authorList>
            <person name="Wen L."/>
            <person name="He K."/>
            <person name="Yang H."/>
        </authorList>
    </citation>
    <scope>NUCLEOTIDE SEQUENCE [LARGE SCALE GENOMIC DNA]</scope>
    <source>
        <strain evidence="2 3">DSM 22607</strain>
    </source>
</reference>
<keyword evidence="3" id="KW-1185">Reference proteome</keyword>
<evidence type="ECO:0000313" key="2">
    <source>
        <dbReference type="EMBL" id="KXK66441.1"/>
    </source>
</evidence>
<dbReference type="Pfam" id="PF13443">
    <property type="entry name" value="HTH_26"/>
    <property type="match status" value="1"/>
</dbReference>
<dbReference type="Proteomes" id="UP000070366">
    <property type="component" value="Unassembled WGS sequence"/>
</dbReference>
<dbReference type="InterPro" id="IPR001387">
    <property type="entry name" value="Cro/C1-type_HTH"/>
</dbReference>
<accession>A0A136Q6Y5</accession>
<name>A0A136Q6Y5_9FIRM</name>
<dbReference type="EMBL" id="LSZW01000044">
    <property type="protein sequence ID" value="KXK66441.1"/>
    <property type="molecule type" value="Genomic_DNA"/>
</dbReference>
<proteinExistence type="predicted"/>
<protein>
    <recommendedName>
        <fullName evidence="1">HTH cro/C1-type domain-containing protein</fullName>
    </recommendedName>
</protein>
<dbReference type="AlphaFoldDB" id="A0A136Q6Y5"/>
<dbReference type="GO" id="GO:0003677">
    <property type="term" value="F:DNA binding"/>
    <property type="evidence" value="ECO:0007669"/>
    <property type="project" value="InterPro"/>
</dbReference>
<evidence type="ECO:0000313" key="3">
    <source>
        <dbReference type="Proteomes" id="UP000070366"/>
    </source>
</evidence>
<comment type="caution">
    <text evidence="2">The sequence shown here is derived from an EMBL/GenBank/DDBJ whole genome shotgun (WGS) entry which is preliminary data.</text>
</comment>
<gene>
    <name evidence="2" type="ORF">HMPREF3293_00687</name>
</gene>
<dbReference type="InterPro" id="IPR010982">
    <property type="entry name" value="Lambda_DNA-bd_dom_sf"/>
</dbReference>
<dbReference type="SUPFAM" id="SSF47413">
    <property type="entry name" value="lambda repressor-like DNA-binding domains"/>
    <property type="match status" value="1"/>
</dbReference>
<evidence type="ECO:0000259" key="1">
    <source>
        <dbReference type="Pfam" id="PF13443"/>
    </source>
</evidence>